<evidence type="ECO:0000256" key="5">
    <source>
        <dbReference type="ARBA" id="ARBA00022801"/>
    </source>
</evidence>
<evidence type="ECO:0000256" key="4">
    <source>
        <dbReference type="ARBA" id="ARBA00022729"/>
    </source>
</evidence>
<gene>
    <name evidence="12" type="ORF">ESB13_05260</name>
</gene>
<evidence type="ECO:0000256" key="3">
    <source>
        <dbReference type="ARBA" id="ARBA00022651"/>
    </source>
</evidence>
<dbReference type="PRINTS" id="PR00134">
    <property type="entry name" value="GLHYDRLASE10"/>
</dbReference>
<dbReference type="Proteomes" id="UP000290545">
    <property type="component" value="Unassembled WGS sequence"/>
</dbReference>
<keyword evidence="7 10" id="KW-0326">Glycosidase</keyword>
<evidence type="ECO:0000259" key="11">
    <source>
        <dbReference type="PROSITE" id="PS51760"/>
    </source>
</evidence>
<proteinExistence type="inferred from homology"/>
<dbReference type="GO" id="GO:0031176">
    <property type="term" value="F:endo-1,4-beta-xylanase activity"/>
    <property type="evidence" value="ECO:0007669"/>
    <property type="project" value="UniProtKB-EC"/>
</dbReference>
<feature type="active site" description="Nucleophile" evidence="9">
    <location>
        <position position="277"/>
    </location>
</feature>
<comment type="similarity">
    <text evidence="2 10">Belongs to the glycosyl hydrolase 10 (cellulase F) family.</text>
</comment>
<name>A0A4Q1DA20_9BACT</name>
<evidence type="ECO:0000256" key="8">
    <source>
        <dbReference type="ARBA" id="ARBA00023326"/>
    </source>
</evidence>
<feature type="domain" description="GH10" evidence="11">
    <location>
        <begin position="44"/>
        <end position="359"/>
    </location>
</feature>
<keyword evidence="5 10" id="KW-0378">Hydrolase</keyword>
<protein>
    <recommendedName>
        <fullName evidence="10">Beta-xylanase</fullName>
        <ecNumber evidence="10">3.2.1.8</ecNumber>
    </recommendedName>
</protein>
<comment type="catalytic activity">
    <reaction evidence="1 10">
        <text>Endohydrolysis of (1-&gt;4)-beta-D-xylosidic linkages in xylans.</text>
        <dbReference type="EC" id="3.2.1.8"/>
    </reaction>
</comment>
<evidence type="ECO:0000256" key="1">
    <source>
        <dbReference type="ARBA" id="ARBA00000681"/>
    </source>
</evidence>
<dbReference type="PANTHER" id="PTHR31490">
    <property type="entry name" value="GLYCOSYL HYDROLASE"/>
    <property type="match status" value="1"/>
</dbReference>
<dbReference type="InterPro" id="IPR031158">
    <property type="entry name" value="GH10_AS"/>
</dbReference>
<evidence type="ECO:0000256" key="2">
    <source>
        <dbReference type="ARBA" id="ARBA00007495"/>
    </source>
</evidence>
<evidence type="ECO:0000313" key="12">
    <source>
        <dbReference type="EMBL" id="RXK86217.1"/>
    </source>
</evidence>
<dbReference type="SMART" id="SM00633">
    <property type="entry name" value="Glyco_10"/>
    <property type="match status" value="1"/>
</dbReference>
<evidence type="ECO:0000256" key="6">
    <source>
        <dbReference type="ARBA" id="ARBA00023277"/>
    </source>
</evidence>
<dbReference type="PROSITE" id="PS00591">
    <property type="entry name" value="GH10_1"/>
    <property type="match status" value="1"/>
</dbReference>
<keyword evidence="8 10" id="KW-0624">Polysaccharide degradation</keyword>
<reference evidence="12 13" key="1">
    <citation type="submission" date="2019-01" db="EMBL/GenBank/DDBJ databases">
        <title>Filimonas sp. strain TTM-71.</title>
        <authorList>
            <person name="Chen W.-M."/>
        </authorList>
    </citation>
    <scope>NUCLEOTIDE SEQUENCE [LARGE SCALE GENOMIC DNA]</scope>
    <source>
        <strain evidence="12 13">TTM-71</strain>
    </source>
</reference>
<dbReference type="PROSITE" id="PS51760">
    <property type="entry name" value="GH10_2"/>
    <property type="match status" value="1"/>
</dbReference>
<dbReference type="AlphaFoldDB" id="A0A4Q1DA20"/>
<keyword evidence="6 10" id="KW-0119">Carbohydrate metabolism</keyword>
<dbReference type="InterPro" id="IPR044846">
    <property type="entry name" value="GH10"/>
</dbReference>
<dbReference type="EC" id="3.2.1.8" evidence="10"/>
<dbReference type="InterPro" id="IPR001000">
    <property type="entry name" value="GH10_dom"/>
</dbReference>
<evidence type="ECO:0000256" key="7">
    <source>
        <dbReference type="ARBA" id="ARBA00023295"/>
    </source>
</evidence>
<keyword evidence="4" id="KW-0732">Signal</keyword>
<dbReference type="PANTHER" id="PTHR31490:SF88">
    <property type="entry name" value="BETA-XYLANASE"/>
    <property type="match status" value="1"/>
</dbReference>
<evidence type="ECO:0000313" key="13">
    <source>
        <dbReference type="Proteomes" id="UP000290545"/>
    </source>
</evidence>
<dbReference type="Gene3D" id="3.20.20.80">
    <property type="entry name" value="Glycosidases"/>
    <property type="match status" value="1"/>
</dbReference>
<dbReference type="OrthoDB" id="9809277at2"/>
<sequence>MPNAEKMKITNMHAIIILLYALTLGACSKQANFDSDNSKQTYQKADLQTLRQAPFPIGAAVVPSTLKSNANYRNIVTTEMSSISGENAMKMNSISRGRKSYFWDDADYLVNFAAENKLRVHGHTLIWYKHTPTWVASFSGTKDDWKTILKEYIQDVVGRYKGKVASWDVVNEIINDDGSLRDCIWLQKIGPEYIELSFRYAHEADPAALLFYNDYGQEWSHARRKAAYHLADSLVKNNVPIHGLGLQMHTNVARSVNDIRYAITAAAVTGLKVHVSELDVAVNPDKKLTAFNETVAQQQKERYRAAAKAMLDIPENQRFGITMWGVHDPSSWLSPNPDWALPFNNLFEKKPAYDGLLEGLYQGK</sequence>
<dbReference type="GO" id="GO:0045493">
    <property type="term" value="P:xylan catabolic process"/>
    <property type="evidence" value="ECO:0007669"/>
    <property type="project" value="UniProtKB-KW"/>
</dbReference>
<keyword evidence="3 12" id="KW-0858">Xylan degradation</keyword>
<dbReference type="PROSITE" id="PS51257">
    <property type="entry name" value="PROKAR_LIPOPROTEIN"/>
    <property type="match status" value="1"/>
</dbReference>
<accession>A0A4Q1DA20</accession>
<dbReference type="Pfam" id="PF00331">
    <property type="entry name" value="Glyco_hydro_10"/>
    <property type="match status" value="1"/>
</dbReference>
<evidence type="ECO:0000256" key="9">
    <source>
        <dbReference type="PROSITE-ProRule" id="PRU10061"/>
    </source>
</evidence>
<evidence type="ECO:0000256" key="10">
    <source>
        <dbReference type="RuleBase" id="RU361174"/>
    </source>
</evidence>
<dbReference type="InterPro" id="IPR017853">
    <property type="entry name" value="GH"/>
</dbReference>
<dbReference type="SUPFAM" id="SSF51445">
    <property type="entry name" value="(Trans)glycosidases"/>
    <property type="match status" value="1"/>
</dbReference>
<comment type="caution">
    <text evidence="12">The sequence shown here is derived from an EMBL/GenBank/DDBJ whole genome shotgun (WGS) entry which is preliminary data.</text>
</comment>
<keyword evidence="13" id="KW-1185">Reference proteome</keyword>
<organism evidence="12 13">
    <name type="scientific">Filimonas effusa</name>
    <dbReference type="NCBI Taxonomy" id="2508721"/>
    <lineage>
        <taxon>Bacteria</taxon>
        <taxon>Pseudomonadati</taxon>
        <taxon>Bacteroidota</taxon>
        <taxon>Chitinophagia</taxon>
        <taxon>Chitinophagales</taxon>
        <taxon>Chitinophagaceae</taxon>
        <taxon>Filimonas</taxon>
    </lineage>
</organism>
<dbReference type="EMBL" id="SDHZ01000001">
    <property type="protein sequence ID" value="RXK86217.1"/>
    <property type="molecule type" value="Genomic_DNA"/>
</dbReference>